<reference evidence="1 2" key="1">
    <citation type="journal article" date="2022" name="Genome Biol. Evol.">
        <title>The Spruce Budworm Genome: Reconstructing the Evolutionary History of Antifreeze Proteins.</title>
        <authorList>
            <person name="Beliveau C."/>
            <person name="Gagne P."/>
            <person name="Picq S."/>
            <person name="Vernygora O."/>
            <person name="Keeling C.I."/>
            <person name="Pinkney K."/>
            <person name="Doucet D."/>
            <person name="Wen F."/>
            <person name="Johnston J.S."/>
            <person name="Maaroufi H."/>
            <person name="Boyle B."/>
            <person name="Laroche J."/>
            <person name="Dewar K."/>
            <person name="Juretic N."/>
            <person name="Blackburn G."/>
            <person name="Nisole A."/>
            <person name="Brunet B."/>
            <person name="Brandao M."/>
            <person name="Lumley L."/>
            <person name="Duan J."/>
            <person name="Quan G."/>
            <person name="Lucarotti C.J."/>
            <person name="Roe A.D."/>
            <person name="Sperling F.A.H."/>
            <person name="Levesque R.C."/>
            <person name="Cusson M."/>
        </authorList>
    </citation>
    <scope>NUCLEOTIDE SEQUENCE [LARGE SCALE GENOMIC DNA]</scope>
    <source>
        <strain evidence="1">Glfc:IPQL:Cfum</strain>
    </source>
</reference>
<organism evidence="1 2">
    <name type="scientific">Choristoneura fumiferana</name>
    <name type="common">Spruce budworm moth</name>
    <name type="synonym">Archips fumiferana</name>
    <dbReference type="NCBI Taxonomy" id="7141"/>
    <lineage>
        <taxon>Eukaryota</taxon>
        <taxon>Metazoa</taxon>
        <taxon>Ecdysozoa</taxon>
        <taxon>Arthropoda</taxon>
        <taxon>Hexapoda</taxon>
        <taxon>Insecta</taxon>
        <taxon>Pterygota</taxon>
        <taxon>Neoptera</taxon>
        <taxon>Endopterygota</taxon>
        <taxon>Lepidoptera</taxon>
        <taxon>Glossata</taxon>
        <taxon>Ditrysia</taxon>
        <taxon>Tortricoidea</taxon>
        <taxon>Tortricidae</taxon>
        <taxon>Tortricinae</taxon>
        <taxon>Choristoneura</taxon>
    </lineage>
</organism>
<evidence type="ECO:0000313" key="2">
    <source>
        <dbReference type="Proteomes" id="UP001064048"/>
    </source>
</evidence>
<proteinExistence type="predicted"/>
<evidence type="ECO:0000313" key="1">
    <source>
        <dbReference type="EMBL" id="KAI8432014.1"/>
    </source>
</evidence>
<accession>A0ACC0K6L5</accession>
<protein>
    <submittedName>
        <fullName evidence="1">Uncharacterized protein</fullName>
    </submittedName>
</protein>
<dbReference type="EMBL" id="CM046107">
    <property type="protein sequence ID" value="KAI8432014.1"/>
    <property type="molecule type" value="Genomic_DNA"/>
</dbReference>
<keyword evidence="2" id="KW-1185">Reference proteome</keyword>
<sequence>METADETGHGADIDQLTEVISWSLRVAQRSMLGVSLRMDDLVTVDAGSFQPKQLADLLLGDASKAKAKLGWSPRVTFDQLVEDMVRADLELMRRDPEA</sequence>
<name>A0ACC0K6L5_CHOFU</name>
<gene>
    <name evidence="1" type="ORF">MSG28_004543</name>
</gene>
<comment type="caution">
    <text evidence="1">The sequence shown here is derived from an EMBL/GenBank/DDBJ whole genome shotgun (WGS) entry which is preliminary data.</text>
</comment>
<dbReference type="Proteomes" id="UP001064048">
    <property type="component" value="Chromosome 7"/>
</dbReference>